<keyword evidence="5 6" id="KW-0449">Lipoprotein</keyword>
<comment type="subcellular location">
    <subcellularLocation>
        <location evidence="1">Membrane</location>
        <topology evidence="1">Lipid-anchor</topology>
    </subcellularLocation>
</comment>
<dbReference type="PANTHER" id="PTHR30429:SF3">
    <property type="entry name" value="LIPOPROTEIN"/>
    <property type="match status" value="1"/>
</dbReference>
<accession>A0ABS4KA44</accession>
<dbReference type="PANTHER" id="PTHR30429">
    <property type="entry name" value="D-METHIONINE-BINDING LIPOPROTEIN METQ"/>
    <property type="match status" value="1"/>
</dbReference>
<evidence type="ECO:0000256" key="5">
    <source>
        <dbReference type="ARBA" id="ARBA00023288"/>
    </source>
</evidence>
<name>A0ABS4KA44_9FIRM</name>
<gene>
    <name evidence="8" type="ORF">J2Z71_000173</name>
</gene>
<proteinExistence type="inferred from homology"/>
<reference evidence="8 9" key="1">
    <citation type="submission" date="2021-03" db="EMBL/GenBank/DDBJ databases">
        <title>Genomic Encyclopedia of Type Strains, Phase IV (KMG-IV): sequencing the most valuable type-strain genomes for metagenomic binning, comparative biology and taxonomic classification.</title>
        <authorList>
            <person name="Goeker M."/>
        </authorList>
    </citation>
    <scope>NUCLEOTIDE SEQUENCE [LARGE SCALE GENOMIC DNA]</scope>
    <source>
        <strain evidence="8 9">DSM 27563</strain>
    </source>
</reference>
<dbReference type="PIRSF" id="PIRSF002854">
    <property type="entry name" value="MetQ"/>
    <property type="match status" value="1"/>
</dbReference>
<organism evidence="8 9">
    <name type="scientific">Peptoniphilus stercorisuis</name>
    <dbReference type="NCBI Taxonomy" id="1436965"/>
    <lineage>
        <taxon>Bacteria</taxon>
        <taxon>Bacillati</taxon>
        <taxon>Bacillota</taxon>
        <taxon>Tissierellia</taxon>
        <taxon>Tissierellales</taxon>
        <taxon>Peptoniphilaceae</taxon>
        <taxon>Peptoniphilus</taxon>
    </lineage>
</organism>
<dbReference type="RefSeq" id="WP_210059960.1">
    <property type="nucleotide sequence ID" value="NZ_JAGGLJ010000001.1"/>
</dbReference>
<feature type="signal peptide" evidence="7">
    <location>
        <begin position="1"/>
        <end position="22"/>
    </location>
</feature>
<dbReference type="Gene3D" id="3.40.190.10">
    <property type="entry name" value="Periplasmic binding protein-like II"/>
    <property type="match status" value="2"/>
</dbReference>
<evidence type="ECO:0000256" key="3">
    <source>
        <dbReference type="ARBA" id="ARBA00023136"/>
    </source>
</evidence>
<dbReference type="PROSITE" id="PS51257">
    <property type="entry name" value="PROKAR_LIPOPROTEIN"/>
    <property type="match status" value="1"/>
</dbReference>
<dbReference type="Pfam" id="PF03180">
    <property type="entry name" value="Lipoprotein_9"/>
    <property type="match status" value="1"/>
</dbReference>
<evidence type="ECO:0000256" key="7">
    <source>
        <dbReference type="SAM" id="SignalP"/>
    </source>
</evidence>
<comment type="caution">
    <text evidence="8">The sequence shown here is derived from an EMBL/GenBank/DDBJ whole genome shotgun (WGS) entry which is preliminary data.</text>
</comment>
<evidence type="ECO:0000256" key="6">
    <source>
        <dbReference type="PIRNR" id="PIRNR002854"/>
    </source>
</evidence>
<evidence type="ECO:0000313" key="9">
    <source>
        <dbReference type="Proteomes" id="UP001519306"/>
    </source>
</evidence>
<keyword evidence="3" id="KW-0472">Membrane</keyword>
<dbReference type="EMBL" id="JAGGLJ010000001">
    <property type="protein sequence ID" value="MBP2024658.1"/>
    <property type="molecule type" value="Genomic_DNA"/>
</dbReference>
<keyword evidence="4" id="KW-0564">Palmitate</keyword>
<dbReference type="Proteomes" id="UP001519306">
    <property type="component" value="Unassembled WGS sequence"/>
</dbReference>
<keyword evidence="9" id="KW-1185">Reference proteome</keyword>
<comment type="similarity">
    <text evidence="6">Belongs to the nlpA lipoprotein family.</text>
</comment>
<evidence type="ECO:0000256" key="1">
    <source>
        <dbReference type="ARBA" id="ARBA00004635"/>
    </source>
</evidence>
<dbReference type="InterPro" id="IPR004872">
    <property type="entry name" value="Lipoprotein_NlpA"/>
</dbReference>
<sequence length="270" mass="30275">MKKFKKLALTLILSTFALSLVACGNTDKSSIKIGVVGEKQEVWDYVIDKLKDENINVELVKFTDYNQPNDALLSKDIELNAFQHQIFLDKFNEDKKSNLVAIGNTELAPLGIYSSKIKSVDEIKNNDKIAIPDDITNEARSLVLLQSAGLIKVKNVDFPTLKDIEENNKNLEIIEMDASQTARSLDDVAVSLINNGVATDAGFIPTEDAIFLEPVDKNSKPYINIIVSRFEDKDNEIYKKIVEVYQEEDTKKIIEESSKGSAIPAWDIEF</sequence>
<evidence type="ECO:0000256" key="4">
    <source>
        <dbReference type="ARBA" id="ARBA00023139"/>
    </source>
</evidence>
<evidence type="ECO:0000313" key="8">
    <source>
        <dbReference type="EMBL" id="MBP2024658.1"/>
    </source>
</evidence>
<dbReference type="SUPFAM" id="SSF53850">
    <property type="entry name" value="Periplasmic binding protein-like II"/>
    <property type="match status" value="1"/>
</dbReference>
<feature type="chain" id="PRO_5045992618" description="Lipoprotein" evidence="7">
    <location>
        <begin position="23"/>
        <end position="270"/>
    </location>
</feature>
<protein>
    <recommendedName>
        <fullName evidence="6">Lipoprotein</fullName>
    </recommendedName>
</protein>
<evidence type="ECO:0000256" key="2">
    <source>
        <dbReference type="ARBA" id="ARBA00022729"/>
    </source>
</evidence>
<keyword evidence="2 7" id="KW-0732">Signal</keyword>